<accession>A0A087AHI5</accession>
<evidence type="ECO:0000313" key="2">
    <source>
        <dbReference type="EMBL" id="KFI58235.1"/>
    </source>
</evidence>
<keyword evidence="2" id="KW-0808">Transferase</keyword>
<dbReference type="Pfam" id="PF13412">
    <property type="entry name" value="HTH_24"/>
    <property type="match status" value="1"/>
</dbReference>
<dbReference type="SUPFAM" id="SSF53067">
    <property type="entry name" value="Actin-like ATPase domain"/>
    <property type="match status" value="1"/>
</dbReference>
<dbReference type="Gene3D" id="3.30.420.40">
    <property type="match status" value="2"/>
</dbReference>
<dbReference type="InterPro" id="IPR049874">
    <property type="entry name" value="ROK_cs"/>
</dbReference>
<evidence type="ECO:0000256" key="1">
    <source>
        <dbReference type="ARBA" id="ARBA00006479"/>
    </source>
</evidence>
<dbReference type="CDD" id="cd00090">
    <property type="entry name" value="HTH_ARSR"/>
    <property type="match status" value="1"/>
</dbReference>
<proteinExistence type="inferred from homology"/>
<dbReference type="InterPro" id="IPR000600">
    <property type="entry name" value="ROK"/>
</dbReference>
<evidence type="ECO:0000313" key="3">
    <source>
        <dbReference type="Proteomes" id="UP000028995"/>
    </source>
</evidence>
<comment type="caution">
    <text evidence="2">The sequence shown here is derived from an EMBL/GenBank/DDBJ whole genome shotgun (WGS) entry which is preliminary data.</text>
</comment>
<dbReference type="Gene3D" id="1.10.10.10">
    <property type="entry name" value="Winged helix-like DNA-binding domain superfamily/Winged helix DNA-binding domain"/>
    <property type="match status" value="1"/>
</dbReference>
<dbReference type="InterPro" id="IPR036390">
    <property type="entry name" value="WH_DNA-bd_sf"/>
</dbReference>
<dbReference type="Pfam" id="PF00480">
    <property type="entry name" value="ROK"/>
    <property type="match status" value="1"/>
</dbReference>
<dbReference type="PROSITE" id="PS01125">
    <property type="entry name" value="ROK"/>
    <property type="match status" value="1"/>
</dbReference>
<dbReference type="InterPro" id="IPR011991">
    <property type="entry name" value="ArsR-like_HTH"/>
</dbReference>
<dbReference type="STRING" id="35760.BCHO_0319"/>
<sequence length="407" mass="43626">MADEQTSQSEYNRSRVMRFLYGNGVSSRAQIAKALGLTPAAITKITAKLIEEGLIAETGEIEGARNRRSIGLRIDPERFHVIGVKFARSLIQVGLFDLAGDAQQIWVDITTDHPSIDDAIASLKARIDRIMARFGTVVAIGMAVPGPYLRDDGHTAVVSSMQQWRDVDFPAEFADAFDVPVFIEQDARAGALAQQLFGDDGAQDDLAYYLIGEGVGLGVIERGHTIDGTRGTATEIGHVSIDVNGRRCDCGNHGCLERYCSAVAIHEALDATLDEDGGIVADSDRMTHIEACEALFALAAHGDARALELVRHVGTYVGYGLVTIINAFNPRRIIIGDIVAHAGVPLLDAAMHVVENRVLPELAATTTVTLSDLPTDAAVTGAAAVAITAFLDQPSRFADVARRRRGD</sequence>
<dbReference type="InterPro" id="IPR036388">
    <property type="entry name" value="WH-like_DNA-bd_sf"/>
</dbReference>
<dbReference type="AlphaFoldDB" id="A0A087AHI5"/>
<name>A0A087AHI5_9BIFI</name>
<dbReference type="OrthoDB" id="5174513at2"/>
<dbReference type="eggNOG" id="COG1940">
    <property type="taxonomic scope" value="Bacteria"/>
</dbReference>
<dbReference type="SUPFAM" id="SSF46785">
    <property type="entry name" value="Winged helix' DNA-binding domain"/>
    <property type="match status" value="1"/>
</dbReference>
<keyword evidence="3" id="KW-1185">Reference proteome</keyword>
<protein>
    <submittedName>
        <fullName evidence="2">Rok (NagC/XylR) family transcriptional repressor</fullName>
        <ecNumber evidence="2">2.7.1.2</ecNumber>
    </submittedName>
</protein>
<dbReference type="GO" id="GO:0004340">
    <property type="term" value="F:glucokinase activity"/>
    <property type="evidence" value="ECO:0007669"/>
    <property type="project" value="UniProtKB-EC"/>
</dbReference>
<comment type="similarity">
    <text evidence="1">Belongs to the ROK (NagC/XylR) family.</text>
</comment>
<dbReference type="PANTHER" id="PTHR18964:SF149">
    <property type="entry name" value="BIFUNCTIONAL UDP-N-ACETYLGLUCOSAMINE 2-EPIMERASE_N-ACETYLMANNOSAMINE KINASE"/>
    <property type="match status" value="1"/>
</dbReference>
<dbReference type="EC" id="2.7.1.2" evidence="2"/>
<reference evidence="2 3" key="1">
    <citation type="submission" date="2014-03" db="EMBL/GenBank/DDBJ databases">
        <title>Genomics of Bifidobacteria.</title>
        <authorList>
            <person name="Ventura M."/>
            <person name="Milani C."/>
            <person name="Lugli G.A."/>
        </authorList>
    </citation>
    <scope>NUCLEOTIDE SEQUENCE [LARGE SCALE GENOMIC DNA]</scope>
    <source>
        <strain evidence="2 3">LMG 10510</strain>
    </source>
</reference>
<dbReference type="Proteomes" id="UP000028995">
    <property type="component" value="Unassembled WGS sequence"/>
</dbReference>
<dbReference type="EMBL" id="JGYU01000002">
    <property type="protein sequence ID" value="KFI58235.1"/>
    <property type="molecule type" value="Genomic_DNA"/>
</dbReference>
<dbReference type="RefSeq" id="WP_024540609.1">
    <property type="nucleotide sequence ID" value="NZ_JGYU01000002.1"/>
</dbReference>
<organism evidence="2 3">
    <name type="scientific">Bifidobacterium choerinum</name>
    <dbReference type="NCBI Taxonomy" id="35760"/>
    <lineage>
        <taxon>Bacteria</taxon>
        <taxon>Bacillati</taxon>
        <taxon>Actinomycetota</taxon>
        <taxon>Actinomycetes</taxon>
        <taxon>Bifidobacteriales</taxon>
        <taxon>Bifidobacteriaceae</taxon>
        <taxon>Bifidobacterium</taxon>
    </lineage>
</organism>
<dbReference type="PANTHER" id="PTHR18964">
    <property type="entry name" value="ROK (REPRESSOR, ORF, KINASE) FAMILY"/>
    <property type="match status" value="1"/>
</dbReference>
<dbReference type="InterPro" id="IPR043129">
    <property type="entry name" value="ATPase_NBD"/>
</dbReference>
<gene>
    <name evidence="2" type="ORF">BCHO_0319</name>
</gene>